<feature type="compositionally biased region" description="Gly residues" evidence="1">
    <location>
        <begin position="221"/>
        <end position="240"/>
    </location>
</feature>
<feature type="region of interest" description="Disordered" evidence="1">
    <location>
        <begin position="151"/>
        <end position="178"/>
    </location>
</feature>
<gene>
    <name evidence="2" type="ORF">JR316_010511</name>
</gene>
<feature type="compositionally biased region" description="Low complexity" evidence="1">
    <location>
        <begin position="92"/>
        <end position="109"/>
    </location>
</feature>
<name>A0A8H7XSG7_PSICU</name>
<feature type="region of interest" description="Disordered" evidence="1">
    <location>
        <begin position="713"/>
        <end position="926"/>
    </location>
</feature>
<feature type="compositionally biased region" description="Basic residues" evidence="1">
    <location>
        <begin position="814"/>
        <end position="828"/>
    </location>
</feature>
<reference evidence="2" key="1">
    <citation type="submission" date="2021-02" db="EMBL/GenBank/DDBJ databases">
        <title>Psilocybe cubensis genome.</title>
        <authorList>
            <person name="Mckernan K.J."/>
            <person name="Crawford S."/>
            <person name="Trippe A."/>
            <person name="Kane L.T."/>
            <person name="Mclaughlin S."/>
        </authorList>
    </citation>
    <scope>NUCLEOTIDE SEQUENCE [LARGE SCALE GENOMIC DNA]</scope>
    <source>
        <strain evidence="2">MGC-MH-2018</strain>
    </source>
</reference>
<feature type="region of interest" description="Disordered" evidence="1">
    <location>
        <begin position="1"/>
        <end position="127"/>
    </location>
</feature>
<sequence>MSLSVSGFPEPSRQATHSSEIFSSNAGDSPQDGHGKATLINSPRLRGLFGASATPSTNTSNTSSSSSKKPDATPKRLRTTSKSDTEGDPHTYAYAHAHHPSSPQSQSSAIRAGITMKGTTPPATPSLAFAATPFEPLPQQEYELGLELEALPHPHPLPNKRAQLPPLPRKVTPSPVRLGPNLARLKIVSSWGLSQPQPQAYAQSKSPPPSVVVHEWKGTNVGDGSGSGNESGNGEGGAGNAMGADGAASNVIAQKSSASASSRPLPSVPVVAAPRHVNAVAGPSTHANALRIPPTASSSSSLSTSPSSSGSPSSPPSSSATSVSLSPTSAVSPPTSKVIILQPTPQRAHKPHTHSLSMRYQPLVAEPTESSSSNSTSTSSTTQSPVRPLPRIPPSSSPSPQPAPSTSAQFYPPPPRVKRPKTSPNPITEFTPTPSTSRPIPAGNMSSSLSSLPPRSTQLAMSSPRHRHTSTWGARPGVNWHTAQSQSSVSQLTTQSVKQRANSPPPPLPISSNGKVLGTPRARSLSRTRTGASLEATGGATWVGMRPSAGMGSTSPTIAGARPLPKKAPTIPAPVLHVQTKHRAKPVLPSSASSANGVIRSLPLPTLVTRLPPATSFSTSASAAASPRTSPKTGSLVVNALGGCGTPRTPIAISITTTVTTTTTGANSPVTAGDNTDDEDMYVPDTLSILDSPLHTHPLGADTHGLLTDTESVSHSHAYPHSHSHSKPHIDPNLLSAPVSPTSATDPDSPLEVFVDDHDLSTLPPWLARGPSPIRYARPDSRGRLRGEYTDLGEDEDVDEGEGSDVNIGGGLRVRGRQKGKTRGRGRRNNYDGYDSTSSSSGYSIPGSSTSSRNGSTTDSLGIGVRNGRRTGPRRRRRTEQLRSYRHSYRPKARASSPSEDNDIDNSFGRETFAPVTRASSVSPSR</sequence>
<feature type="compositionally biased region" description="Low complexity" evidence="1">
    <location>
        <begin position="484"/>
        <end position="499"/>
    </location>
</feature>
<feature type="region of interest" description="Disordered" evidence="1">
    <location>
        <begin position="196"/>
        <end position="244"/>
    </location>
</feature>
<comment type="caution">
    <text evidence="2">The sequence shown here is derived from an EMBL/GenBank/DDBJ whole genome shotgun (WGS) entry which is preliminary data.</text>
</comment>
<evidence type="ECO:0000256" key="1">
    <source>
        <dbReference type="SAM" id="MobiDB-lite"/>
    </source>
</evidence>
<feature type="compositionally biased region" description="Low complexity" evidence="1">
    <location>
        <begin position="293"/>
        <end position="336"/>
    </location>
</feature>
<feature type="compositionally biased region" description="Polar residues" evidence="1">
    <location>
        <begin position="422"/>
        <end position="438"/>
    </location>
</feature>
<feature type="compositionally biased region" description="Basic and acidic residues" evidence="1">
    <location>
        <begin position="777"/>
        <end position="789"/>
    </location>
</feature>
<protein>
    <submittedName>
        <fullName evidence="2">Uncharacterized protein</fullName>
    </submittedName>
</protein>
<feature type="compositionally biased region" description="Low complexity" evidence="1">
    <location>
        <begin position="368"/>
        <end position="386"/>
    </location>
</feature>
<proteinExistence type="predicted"/>
<dbReference type="AlphaFoldDB" id="A0A8H7XSG7"/>
<feature type="compositionally biased region" description="Basic residues" evidence="1">
    <location>
        <begin position="718"/>
        <end position="727"/>
    </location>
</feature>
<feature type="compositionally biased region" description="Low complexity" evidence="1">
    <location>
        <begin position="51"/>
        <end position="67"/>
    </location>
</feature>
<feature type="compositionally biased region" description="Basic residues" evidence="1">
    <location>
        <begin position="867"/>
        <end position="893"/>
    </location>
</feature>
<accession>A0A8H7XSG7</accession>
<feature type="region of interest" description="Disordered" evidence="1">
    <location>
        <begin position="282"/>
        <end position="532"/>
    </location>
</feature>
<feature type="compositionally biased region" description="Low complexity" evidence="1">
    <location>
        <begin position="446"/>
        <end position="456"/>
    </location>
</feature>
<feature type="compositionally biased region" description="Polar residues" evidence="1">
    <location>
        <begin position="13"/>
        <end position="28"/>
    </location>
</feature>
<feature type="compositionally biased region" description="Acidic residues" evidence="1">
    <location>
        <begin position="791"/>
        <end position="803"/>
    </location>
</feature>
<feature type="compositionally biased region" description="Pro residues" evidence="1">
    <location>
        <begin position="387"/>
        <end position="403"/>
    </location>
</feature>
<feature type="compositionally biased region" description="Low complexity" evidence="1">
    <location>
        <begin position="831"/>
        <end position="860"/>
    </location>
</feature>
<evidence type="ECO:0000313" key="2">
    <source>
        <dbReference type="EMBL" id="KAG5164865.1"/>
    </source>
</evidence>
<dbReference type="EMBL" id="JAFIQS010000011">
    <property type="protein sequence ID" value="KAG5164865.1"/>
    <property type="molecule type" value="Genomic_DNA"/>
</dbReference>
<dbReference type="OrthoDB" id="3070477at2759"/>
<organism evidence="2">
    <name type="scientific">Psilocybe cubensis</name>
    <name type="common">Psychedelic mushroom</name>
    <name type="synonym">Stropharia cubensis</name>
    <dbReference type="NCBI Taxonomy" id="181762"/>
    <lineage>
        <taxon>Eukaryota</taxon>
        <taxon>Fungi</taxon>
        <taxon>Dikarya</taxon>
        <taxon>Basidiomycota</taxon>
        <taxon>Agaricomycotina</taxon>
        <taxon>Agaricomycetes</taxon>
        <taxon>Agaricomycetidae</taxon>
        <taxon>Agaricales</taxon>
        <taxon>Agaricineae</taxon>
        <taxon>Strophariaceae</taxon>
        <taxon>Psilocybe</taxon>
    </lineage>
</organism>
<feature type="compositionally biased region" description="Polar residues" evidence="1">
    <location>
        <begin position="196"/>
        <end position="205"/>
    </location>
</feature>